<dbReference type="AlphaFoldDB" id="L1I5M1"/>
<feature type="chain" id="PRO_5008769635" evidence="2">
    <location>
        <begin position="20"/>
        <end position="323"/>
    </location>
</feature>
<proteinExistence type="predicted"/>
<dbReference type="KEGG" id="gtt:GUITHDRAFT_149474"/>
<feature type="signal peptide" evidence="2">
    <location>
        <begin position="1"/>
        <end position="19"/>
    </location>
</feature>
<keyword evidence="5" id="KW-1185">Reference proteome</keyword>
<gene>
    <name evidence="3" type="ORF">GUITHDRAFT_149474</name>
</gene>
<evidence type="ECO:0000313" key="3">
    <source>
        <dbReference type="EMBL" id="EKX31155.1"/>
    </source>
</evidence>
<organism evidence="3">
    <name type="scientific">Guillardia theta (strain CCMP2712)</name>
    <name type="common">Cryptophyte</name>
    <dbReference type="NCBI Taxonomy" id="905079"/>
    <lineage>
        <taxon>Eukaryota</taxon>
        <taxon>Cryptophyceae</taxon>
        <taxon>Pyrenomonadales</taxon>
        <taxon>Geminigeraceae</taxon>
        <taxon>Guillardia</taxon>
    </lineage>
</organism>
<feature type="region of interest" description="Disordered" evidence="1">
    <location>
        <begin position="287"/>
        <end position="323"/>
    </location>
</feature>
<reference evidence="5" key="2">
    <citation type="submission" date="2012-11" db="EMBL/GenBank/DDBJ databases">
        <authorList>
            <person name="Kuo A."/>
            <person name="Curtis B.A."/>
            <person name="Tanifuji G."/>
            <person name="Burki F."/>
            <person name="Gruber A."/>
            <person name="Irimia M."/>
            <person name="Maruyama S."/>
            <person name="Arias M.C."/>
            <person name="Ball S.G."/>
            <person name="Gile G.H."/>
            <person name="Hirakawa Y."/>
            <person name="Hopkins J.F."/>
            <person name="Rensing S.A."/>
            <person name="Schmutz J."/>
            <person name="Symeonidi A."/>
            <person name="Elias M."/>
            <person name="Eveleigh R.J."/>
            <person name="Herman E.K."/>
            <person name="Klute M.J."/>
            <person name="Nakayama T."/>
            <person name="Obornik M."/>
            <person name="Reyes-Prieto A."/>
            <person name="Armbrust E.V."/>
            <person name="Aves S.J."/>
            <person name="Beiko R.G."/>
            <person name="Coutinho P."/>
            <person name="Dacks J.B."/>
            <person name="Durnford D.G."/>
            <person name="Fast N.M."/>
            <person name="Green B.R."/>
            <person name="Grisdale C."/>
            <person name="Hempe F."/>
            <person name="Henrissat B."/>
            <person name="Hoppner M.P."/>
            <person name="Ishida K.-I."/>
            <person name="Kim E."/>
            <person name="Koreny L."/>
            <person name="Kroth P.G."/>
            <person name="Liu Y."/>
            <person name="Malik S.-B."/>
            <person name="Maier U.G."/>
            <person name="McRose D."/>
            <person name="Mock T."/>
            <person name="Neilson J.A."/>
            <person name="Onodera N.T."/>
            <person name="Poole A.M."/>
            <person name="Pritham E.J."/>
            <person name="Richards T.A."/>
            <person name="Rocap G."/>
            <person name="Roy S.W."/>
            <person name="Sarai C."/>
            <person name="Schaack S."/>
            <person name="Shirato S."/>
            <person name="Slamovits C.H."/>
            <person name="Spencer D.F."/>
            <person name="Suzuki S."/>
            <person name="Worden A.Z."/>
            <person name="Zauner S."/>
            <person name="Barry K."/>
            <person name="Bell C."/>
            <person name="Bharti A.K."/>
            <person name="Crow J.A."/>
            <person name="Grimwood J."/>
            <person name="Kramer R."/>
            <person name="Lindquist E."/>
            <person name="Lucas S."/>
            <person name="Salamov A."/>
            <person name="McFadden G.I."/>
            <person name="Lane C.E."/>
            <person name="Keeling P.J."/>
            <person name="Gray M.W."/>
            <person name="Grigoriev I.V."/>
            <person name="Archibald J.M."/>
        </authorList>
    </citation>
    <scope>NUCLEOTIDE SEQUENCE</scope>
    <source>
        <strain evidence="5">CCMP2712</strain>
    </source>
</reference>
<evidence type="ECO:0000313" key="4">
    <source>
        <dbReference type="EnsemblProtists" id="EKX31155"/>
    </source>
</evidence>
<protein>
    <submittedName>
        <fullName evidence="3 4">Uncharacterized protein</fullName>
    </submittedName>
</protein>
<dbReference type="EMBL" id="JH993345">
    <property type="protein sequence ID" value="EKX31155.1"/>
    <property type="molecule type" value="Genomic_DNA"/>
</dbReference>
<feature type="compositionally biased region" description="Basic and acidic residues" evidence="1">
    <location>
        <begin position="293"/>
        <end position="303"/>
    </location>
</feature>
<evidence type="ECO:0000313" key="5">
    <source>
        <dbReference type="Proteomes" id="UP000011087"/>
    </source>
</evidence>
<dbReference type="PaxDb" id="55529-EKX31155"/>
<dbReference type="RefSeq" id="XP_005818135.1">
    <property type="nucleotide sequence ID" value="XM_005818078.1"/>
</dbReference>
<reference evidence="3 5" key="1">
    <citation type="journal article" date="2012" name="Nature">
        <title>Algal genomes reveal evolutionary mosaicism and the fate of nucleomorphs.</title>
        <authorList>
            <consortium name="DOE Joint Genome Institute"/>
            <person name="Curtis B.A."/>
            <person name="Tanifuji G."/>
            <person name="Burki F."/>
            <person name="Gruber A."/>
            <person name="Irimia M."/>
            <person name="Maruyama S."/>
            <person name="Arias M.C."/>
            <person name="Ball S.G."/>
            <person name="Gile G.H."/>
            <person name="Hirakawa Y."/>
            <person name="Hopkins J.F."/>
            <person name="Kuo A."/>
            <person name="Rensing S.A."/>
            <person name="Schmutz J."/>
            <person name="Symeonidi A."/>
            <person name="Elias M."/>
            <person name="Eveleigh R.J."/>
            <person name="Herman E.K."/>
            <person name="Klute M.J."/>
            <person name="Nakayama T."/>
            <person name="Obornik M."/>
            <person name="Reyes-Prieto A."/>
            <person name="Armbrust E.V."/>
            <person name="Aves S.J."/>
            <person name="Beiko R.G."/>
            <person name="Coutinho P."/>
            <person name="Dacks J.B."/>
            <person name="Durnford D.G."/>
            <person name="Fast N.M."/>
            <person name="Green B.R."/>
            <person name="Grisdale C.J."/>
            <person name="Hempel F."/>
            <person name="Henrissat B."/>
            <person name="Hoppner M.P."/>
            <person name="Ishida K."/>
            <person name="Kim E."/>
            <person name="Koreny L."/>
            <person name="Kroth P.G."/>
            <person name="Liu Y."/>
            <person name="Malik S.B."/>
            <person name="Maier U.G."/>
            <person name="McRose D."/>
            <person name="Mock T."/>
            <person name="Neilson J.A."/>
            <person name="Onodera N.T."/>
            <person name="Poole A.M."/>
            <person name="Pritham E.J."/>
            <person name="Richards T.A."/>
            <person name="Rocap G."/>
            <person name="Roy S.W."/>
            <person name="Sarai C."/>
            <person name="Schaack S."/>
            <person name="Shirato S."/>
            <person name="Slamovits C.H."/>
            <person name="Spencer D.F."/>
            <person name="Suzuki S."/>
            <person name="Worden A.Z."/>
            <person name="Zauner S."/>
            <person name="Barry K."/>
            <person name="Bell C."/>
            <person name="Bharti A.K."/>
            <person name="Crow J.A."/>
            <person name="Grimwood J."/>
            <person name="Kramer R."/>
            <person name="Lindquist E."/>
            <person name="Lucas S."/>
            <person name="Salamov A."/>
            <person name="McFadden G.I."/>
            <person name="Lane C.E."/>
            <person name="Keeling P.J."/>
            <person name="Gray M.W."/>
            <person name="Grigoriev I.V."/>
            <person name="Archibald J.M."/>
        </authorList>
    </citation>
    <scope>NUCLEOTIDE SEQUENCE</scope>
    <source>
        <strain evidence="3 5">CCMP2712</strain>
    </source>
</reference>
<dbReference type="Proteomes" id="UP000011087">
    <property type="component" value="Unassembled WGS sequence"/>
</dbReference>
<evidence type="ECO:0000256" key="2">
    <source>
        <dbReference type="SAM" id="SignalP"/>
    </source>
</evidence>
<keyword evidence="2" id="KW-0732">Signal</keyword>
<dbReference type="GeneID" id="17287877"/>
<dbReference type="EnsemblProtists" id="EKX31155">
    <property type="protein sequence ID" value="EKX31155"/>
    <property type="gene ID" value="GUITHDRAFT_149474"/>
</dbReference>
<sequence length="323" mass="36170">MAHVFKLLILFVLVQGVTPFSSVDSAFLPRRRNSGLGMYQEAKSLMNGEETVDEATKYIFTQICGLCVKKGVMGWRELEEMAEENDQLKLKVSSFVKLCLLLRHDESSSFLKALSVLEKGAGILQSQSRDVGERFASVIREYEKQLEEVCIITYKDTSPLSSSLAIISANAGDQQVREFLARQKVEVEGSQGKESPEDRREFSSCQRAWRMGWTNLQLLLQQDEEVEIEAILITDASPLGWGGLLISEGSTAEAEEEEEGGSGAGVHSREDGGKKRVLVRRAWGRFEEEEQEQERGGRKRGEQVDQATRELMVTNGDVRLTNI</sequence>
<reference evidence="4" key="3">
    <citation type="submission" date="2016-03" db="UniProtKB">
        <authorList>
            <consortium name="EnsemblProtists"/>
        </authorList>
    </citation>
    <scope>IDENTIFICATION</scope>
</reference>
<accession>L1I5M1</accession>
<feature type="region of interest" description="Disordered" evidence="1">
    <location>
        <begin position="250"/>
        <end position="273"/>
    </location>
</feature>
<name>L1I5M1_GUITC</name>
<evidence type="ECO:0000256" key="1">
    <source>
        <dbReference type="SAM" id="MobiDB-lite"/>
    </source>
</evidence>
<dbReference type="HOGENOM" id="CLU_861796_0_0_1"/>